<proteinExistence type="predicted"/>
<dbReference type="EnsemblMetazoa" id="GPPI001139-RA">
    <property type="protein sequence ID" value="GPPI001139-PA"/>
    <property type="gene ID" value="GPPI001139"/>
</dbReference>
<evidence type="ECO:0000313" key="2">
    <source>
        <dbReference type="Proteomes" id="UP000092460"/>
    </source>
</evidence>
<protein>
    <submittedName>
        <fullName evidence="1">Uncharacterized protein</fullName>
    </submittedName>
</protein>
<evidence type="ECO:0000313" key="1">
    <source>
        <dbReference type="EnsemblMetazoa" id="GPPI001139-PA"/>
    </source>
</evidence>
<dbReference type="EMBL" id="JXJN01000140">
    <property type="status" value="NOT_ANNOTATED_CDS"/>
    <property type="molecule type" value="Genomic_DNA"/>
</dbReference>
<reference evidence="1" key="2">
    <citation type="submission" date="2020-05" db="UniProtKB">
        <authorList>
            <consortium name="EnsemblMetazoa"/>
        </authorList>
    </citation>
    <scope>IDENTIFICATION</scope>
    <source>
        <strain evidence="1">IAEA</strain>
    </source>
</reference>
<dbReference type="VEuPathDB" id="VectorBase:GPPI001139"/>
<sequence length="270" mass="28590">MAIRNLHYLVSYLIETSKFESYENEKYERLLSRNPKKGRGGVDLSTGKVAVPPAEGEGFPSFASFLAGSVGGDAGGDAGGGGGGRSFISDLGVGVGDPNGTYCLPTSLCSKLRSTVSLWTGKLGIKTYLRCVPTTPSPLTFELATLAAISNSMTNGPHVFALSIQNSVALRTANTSIPLTQIPDKNHGQSPQVSHIIGFKDLALIRGTIAVQSITHAAVSLILAGKCHTSPQRDLKNPLIVFINKSFYLSPDNTITTIKVSTFCEDSIPF</sequence>
<organism evidence="1 2">
    <name type="scientific">Glossina palpalis gambiensis</name>
    <dbReference type="NCBI Taxonomy" id="67801"/>
    <lineage>
        <taxon>Eukaryota</taxon>
        <taxon>Metazoa</taxon>
        <taxon>Ecdysozoa</taxon>
        <taxon>Arthropoda</taxon>
        <taxon>Hexapoda</taxon>
        <taxon>Insecta</taxon>
        <taxon>Pterygota</taxon>
        <taxon>Neoptera</taxon>
        <taxon>Endopterygota</taxon>
        <taxon>Diptera</taxon>
        <taxon>Brachycera</taxon>
        <taxon>Muscomorpha</taxon>
        <taxon>Hippoboscoidea</taxon>
        <taxon>Glossinidae</taxon>
        <taxon>Glossina</taxon>
    </lineage>
</organism>
<reference evidence="2" key="1">
    <citation type="submission" date="2015-01" db="EMBL/GenBank/DDBJ databases">
        <authorList>
            <person name="Aksoy S."/>
            <person name="Warren W."/>
            <person name="Wilson R.K."/>
        </authorList>
    </citation>
    <scope>NUCLEOTIDE SEQUENCE [LARGE SCALE GENOMIC DNA]</scope>
    <source>
        <strain evidence="2">IAEA</strain>
    </source>
</reference>
<dbReference type="Proteomes" id="UP000092460">
    <property type="component" value="Unassembled WGS sequence"/>
</dbReference>
<keyword evidence="2" id="KW-1185">Reference proteome</keyword>
<accession>A0A1B0ALT9</accession>
<dbReference type="AlphaFoldDB" id="A0A1B0ALT9"/>
<name>A0A1B0ALT9_9MUSC</name>